<feature type="compositionally biased region" description="Basic residues" evidence="7">
    <location>
        <begin position="130"/>
        <end position="140"/>
    </location>
</feature>
<reference evidence="9" key="2">
    <citation type="journal article" date="2023" name="IMA Fungus">
        <title>Comparative genomic study of the Penicillium genus elucidates a diverse pangenome and 15 lateral gene transfer events.</title>
        <authorList>
            <person name="Petersen C."/>
            <person name="Sorensen T."/>
            <person name="Nielsen M.R."/>
            <person name="Sondergaard T.E."/>
            <person name="Sorensen J.L."/>
            <person name="Fitzpatrick D.A."/>
            <person name="Frisvad J.C."/>
            <person name="Nielsen K.L."/>
        </authorList>
    </citation>
    <scope>NUCLEOTIDE SEQUENCE</scope>
    <source>
        <strain evidence="9">IBT 16125</strain>
    </source>
</reference>
<keyword evidence="10" id="KW-1185">Reference proteome</keyword>
<dbReference type="GO" id="GO:0061630">
    <property type="term" value="F:ubiquitin protein ligase activity"/>
    <property type="evidence" value="ECO:0007669"/>
    <property type="project" value="UniProtKB-EC"/>
</dbReference>
<evidence type="ECO:0000256" key="3">
    <source>
        <dbReference type="ARBA" id="ARBA00022679"/>
    </source>
</evidence>
<dbReference type="Proteomes" id="UP001213681">
    <property type="component" value="Unassembled WGS sequence"/>
</dbReference>
<evidence type="ECO:0000256" key="1">
    <source>
        <dbReference type="ARBA" id="ARBA00000900"/>
    </source>
</evidence>
<dbReference type="PROSITE" id="PS50089">
    <property type="entry name" value="ZF_RING_2"/>
    <property type="match status" value="1"/>
</dbReference>
<reference evidence="9" key="1">
    <citation type="submission" date="2022-12" db="EMBL/GenBank/DDBJ databases">
        <authorList>
            <person name="Petersen C."/>
        </authorList>
    </citation>
    <scope>NUCLEOTIDE SEQUENCE</scope>
    <source>
        <strain evidence="9">IBT 16125</strain>
    </source>
</reference>
<evidence type="ECO:0000259" key="8">
    <source>
        <dbReference type="PROSITE" id="PS50089"/>
    </source>
</evidence>
<keyword evidence="6" id="KW-0479">Metal-binding</keyword>
<evidence type="ECO:0000256" key="2">
    <source>
        <dbReference type="ARBA" id="ARBA00012483"/>
    </source>
</evidence>
<dbReference type="SUPFAM" id="SSF57850">
    <property type="entry name" value="RING/U-box"/>
    <property type="match status" value="1"/>
</dbReference>
<keyword evidence="4" id="KW-0805">Transcription regulation</keyword>
<keyword evidence="5" id="KW-0804">Transcription</keyword>
<gene>
    <name evidence="9" type="ORF">N7458_001526</name>
</gene>
<keyword evidence="6" id="KW-0862">Zinc</keyword>
<keyword evidence="3" id="KW-0808">Transferase</keyword>
<evidence type="ECO:0000256" key="7">
    <source>
        <dbReference type="SAM" id="MobiDB-lite"/>
    </source>
</evidence>
<dbReference type="InterPro" id="IPR001841">
    <property type="entry name" value="Znf_RING"/>
</dbReference>
<dbReference type="GeneID" id="81595152"/>
<dbReference type="Gene3D" id="3.30.40.10">
    <property type="entry name" value="Zinc/RING finger domain, C3HC4 (zinc finger)"/>
    <property type="match status" value="1"/>
</dbReference>
<dbReference type="GO" id="GO:0000209">
    <property type="term" value="P:protein polyubiquitination"/>
    <property type="evidence" value="ECO:0007669"/>
    <property type="project" value="TreeGrafter"/>
</dbReference>
<evidence type="ECO:0000256" key="6">
    <source>
        <dbReference type="PROSITE-ProRule" id="PRU00175"/>
    </source>
</evidence>
<dbReference type="EMBL" id="JAPVEA010000002">
    <property type="protein sequence ID" value="KAJ5459974.1"/>
    <property type="molecule type" value="Genomic_DNA"/>
</dbReference>
<evidence type="ECO:0000256" key="5">
    <source>
        <dbReference type="ARBA" id="ARBA00023163"/>
    </source>
</evidence>
<name>A0AAD6CB60_9EURO</name>
<protein>
    <recommendedName>
        <fullName evidence="2">RING-type E3 ubiquitin transferase</fullName>
        <ecNumber evidence="2">2.3.2.27</ecNumber>
    </recommendedName>
</protein>
<evidence type="ECO:0000313" key="9">
    <source>
        <dbReference type="EMBL" id="KAJ5459974.1"/>
    </source>
</evidence>
<feature type="domain" description="RING-type" evidence="8">
    <location>
        <begin position="47"/>
        <end position="87"/>
    </location>
</feature>
<dbReference type="PANTHER" id="PTHR46077">
    <property type="entry name" value="E3 UBIQUITIN-PROTEIN LIGASE TOPORS"/>
    <property type="match status" value="1"/>
</dbReference>
<dbReference type="PANTHER" id="PTHR46077:SF1">
    <property type="entry name" value="TOP1 BINDING ARGININE_SERINE RICH PROTEIN, E3 UBIQUITIN LIGASE"/>
    <property type="match status" value="1"/>
</dbReference>
<dbReference type="EC" id="2.3.2.27" evidence="2"/>
<accession>A0AAD6CB60</accession>
<evidence type="ECO:0000313" key="10">
    <source>
        <dbReference type="Proteomes" id="UP001213681"/>
    </source>
</evidence>
<dbReference type="AlphaFoldDB" id="A0AAD6CB60"/>
<dbReference type="GO" id="GO:0006513">
    <property type="term" value="P:protein monoubiquitination"/>
    <property type="evidence" value="ECO:0007669"/>
    <property type="project" value="TreeGrafter"/>
</dbReference>
<comment type="catalytic activity">
    <reaction evidence="1">
        <text>S-ubiquitinyl-[E2 ubiquitin-conjugating enzyme]-L-cysteine + [acceptor protein]-L-lysine = [E2 ubiquitin-conjugating enzyme]-L-cysteine + N(6)-ubiquitinyl-[acceptor protein]-L-lysine.</text>
        <dbReference type="EC" id="2.3.2.27"/>
    </reaction>
</comment>
<dbReference type="GO" id="GO:0008270">
    <property type="term" value="F:zinc ion binding"/>
    <property type="evidence" value="ECO:0007669"/>
    <property type="project" value="UniProtKB-KW"/>
</dbReference>
<sequence>MFPNSSFLSSASPLPAFMAENGDLQQRILQKTLQEVADEEAEGADPCVICLDTITEPCVGVPCHHANFDYLCLLSWLEQQPNCPLCKANLTAVQYDVKGPRGPKTYTVPPVNARGTTVRAPLPHETRLRGQQRRRQRTRLHQPQPAPSDPLSVRRNVYRNQLYSLRVGSNRLSQYTEVTPEHFNRDEALVSRARKWIRRELQVFSFCIQRQRTHRKKGGTPFLALDSSDWSNGGQTMPSSCSSTLLPFYGRWISKVVLGKQKSCFAIFWGGKMLKTGIVMCNTRLRGLRPAIGRVEMRAIIAVAPPVGTQLVPVVHRRLMSAIEACLTGSQGPRVLSQAQDEGQYLGVGAQVDVPRGRSEIGIF</sequence>
<organism evidence="9 10">
    <name type="scientific">Penicillium daleae</name>
    <dbReference type="NCBI Taxonomy" id="63821"/>
    <lineage>
        <taxon>Eukaryota</taxon>
        <taxon>Fungi</taxon>
        <taxon>Dikarya</taxon>
        <taxon>Ascomycota</taxon>
        <taxon>Pezizomycotina</taxon>
        <taxon>Eurotiomycetes</taxon>
        <taxon>Eurotiomycetidae</taxon>
        <taxon>Eurotiales</taxon>
        <taxon>Aspergillaceae</taxon>
        <taxon>Penicillium</taxon>
    </lineage>
</organism>
<keyword evidence="6" id="KW-0863">Zinc-finger</keyword>
<comment type="caution">
    <text evidence="9">The sequence shown here is derived from an EMBL/GenBank/DDBJ whole genome shotgun (WGS) entry which is preliminary data.</text>
</comment>
<dbReference type="Pfam" id="PF13639">
    <property type="entry name" value="zf-RING_2"/>
    <property type="match status" value="1"/>
</dbReference>
<dbReference type="InterPro" id="IPR013083">
    <property type="entry name" value="Znf_RING/FYVE/PHD"/>
</dbReference>
<proteinExistence type="predicted"/>
<dbReference type="RefSeq" id="XP_056769016.1">
    <property type="nucleotide sequence ID" value="XM_056904909.1"/>
</dbReference>
<evidence type="ECO:0000256" key="4">
    <source>
        <dbReference type="ARBA" id="ARBA00023015"/>
    </source>
</evidence>
<feature type="region of interest" description="Disordered" evidence="7">
    <location>
        <begin position="104"/>
        <end position="152"/>
    </location>
</feature>
<dbReference type="SMART" id="SM00184">
    <property type="entry name" value="RING"/>
    <property type="match status" value="1"/>
</dbReference>